<dbReference type="InterPro" id="IPR013325">
    <property type="entry name" value="RNA_pol_sigma_r2"/>
</dbReference>
<dbReference type="InterPro" id="IPR013324">
    <property type="entry name" value="RNA_pol_sigma_r3/r4-like"/>
</dbReference>
<dbReference type="InterPro" id="IPR014284">
    <property type="entry name" value="RNA_pol_sigma-70_dom"/>
</dbReference>
<accession>A0ABW5KIJ1</accession>
<gene>
    <name evidence="7" type="ORF">ACFSR5_08020</name>
</gene>
<dbReference type="SUPFAM" id="SSF88659">
    <property type="entry name" value="Sigma3 and sigma4 domains of RNA polymerase sigma factors"/>
    <property type="match status" value="1"/>
</dbReference>
<keyword evidence="3" id="KW-0731">Sigma factor</keyword>
<dbReference type="EMBL" id="JBHULR010000003">
    <property type="protein sequence ID" value="MFD2547587.1"/>
    <property type="molecule type" value="Genomic_DNA"/>
</dbReference>
<evidence type="ECO:0000256" key="1">
    <source>
        <dbReference type="ARBA" id="ARBA00010641"/>
    </source>
</evidence>
<reference evidence="8" key="1">
    <citation type="journal article" date="2019" name="Int. J. Syst. Evol. Microbiol.">
        <title>The Global Catalogue of Microorganisms (GCM) 10K type strain sequencing project: providing services to taxonomists for standard genome sequencing and annotation.</title>
        <authorList>
            <consortium name="The Broad Institute Genomics Platform"/>
            <consortium name="The Broad Institute Genome Sequencing Center for Infectious Disease"/>
            <person name="Wu L."/>
            <person name="Ma J."/>
        </authorList>
    </citation>
    <scope>NUCLEOTIDE SEQUENCE [LARGE SCALE GENOMIC DNA]</scope>
    <source>
        <strain evidence="8">KCTC 42662</strain>
    </source>
</reference>
<protein>
    <submittedName>
        <fullName evidence="7">RNA polymerase sigma factor</fullName>
    </submittedName>
</protein>
<evidence type="ECO:0000313" key="7">
    <source>
        <dbReference type="EMBL" id="MFD2547587.1"/>
    </source>
</evidence>
<dbReference type="Gene3D" id="1.10.1740.10">
    <property type="match status" value="1"/>
</dbReference>
<evidence type="ECO:0000259" key="5">
    <source>
        <dbReference type="Pfam" id="PF04542"/>
    </source>
</evidence>
<dbReference type="Pfam" id="PF04542">
    <property type="entry name" value="Sigma70_r2"/>
    <property type="match status" value="1"/>
</dbReference>
<evidence type="ECO:0000256" key="2">
    <source>
        <dbReference type="ARBA" id="ARBA00023015"/>
    </source>
</evidence>
<dbReference type="NCBIfam" id="TIGR02937">
    <property type="entry name" value="sigma70-ECF"/>
    <property type="match status" value="1"/>
</dbReference>
<evidence type="ECO:0000256" key="3">
    <source>
        <dbReference type="ARBA" id="ARBA00023082"/>
    </source>
</evidence>
<dbReference type="RefSeq" id="WP_380902484.1">
    <property type="nucleotide sequence ID" value="NZ_JBHUEG010000007.1"/>
</dbReference>
<comment type="similarity">
    <text evidence="1">Belongs to the sigma-70 factor family. ECF subfamily.</text>
</comment>
<dbReference type="InterPro" id="IPR013249">
    <property type="entry name" value="RNA_pol_sigma70_r4_t2"/>
</dbReference>
<feature type="domain" description="RNA polymerase sigma-70 region 2" evidence="5">
    <location>
        <begin position="38"/>
        <end position="91"/>
    </location>
</feature>
<keyword evidence="8" id="KW-1185">Reference proteome</keyword>
<feature type="domain" description="RNA polymerase sigma factor 70 region 4 type 2" evidence="6">
    <location>
        <begin position="122"/>
        <end position="169"/>
    </location>
</feature>
<dbReference type="InterPro" id="IPR039425">
    <property type="entry name" value="RNA_pol_sigma-70-like"/>
</dbReference>
<proteinExistence type="inferred from homology"/>
<dbReference type="Pfam" id="PF08281">
    <property type="entry name" value="Sigma70_r4_2"/>
    <property type="match status" value="1"/>
</dbReference>
<keyword evidence="4" id="KW-0804">Transcription</keyword>
<comment type="caution">
    <text evidence="7">The sequence shown here is derived from an EMBL/GenBank/DDBJ whole genome shotgun (WGS) entry which is preliminary data.</text>
</comment>
<dbReference type="Proteomes" id="UP001597545">
    <property type="component" value="Unassembled WGS sequence"/>
</dbReference>
<evidence type="ECO:0000256" key="4">
    <source>
        <dbReference type="ARBA" id="ARBA00023163"/>
    </source>
</evidence>
<dbReference type="Gene3D" id="1.10.10.10">
    <property type="entry name" value="Winged helix-like DNA-binding domain superfamily/Winged helix DNA-binding domain"/>
    <property type="match status" value="1"/>
</dbReference>
<keyword evidence="2" id="KW-0805">Transcription regulation</keyword>
<dbReference type="InterPro" id="IPR036388">
    <property type="entry name" value="WH-like_DNA-bd_sf"/>
</dbReference>
<name>A0ABW5KIJ1_9SPHI</name>
<sequence>MSEKEQFKLYESLRMGDENAFKSLYGLFFDRINFEVCRTVRCQEQAMEVVHDTFLALWQSREEVGEIRNMEAYLVTIARRLSLNQLKKNVRRSVLEKEFCLLNNEEKLGTPLENQEVLYYSWLDQAIENLPPQQQRVYKLSRHDRKKYLEIAEEMQISRDTVKKYLQLAADSIKKFLISNKDSIVSIIFCFFIFPVPPF</sequence>
<dbReference type="PANTHER" id="PTHR43133">
    <property type="entry name" value="RNA POLYMERASE ECF-TYPE SIGMA FACTO"/>
    <property type="match status" value="1"/>
</dbReference>
<organism evidence="7 8">
    <name type="scientific">Sphingobacterium suaedae</name>
    <dbReference type="NCBI Taxonomy" id="1686402"/>
    <lineage>
        <taxon>Bacteria</taxon>
        <taxon>Pseudomonadati</taxon>
        <taxon>Bacteroidota</taxon>
        <taxon>Sphingobacteriia</taxon>
        <taxon>Sphingobacteriales</taxon>
        <taxon>Sphingobacteriaceae</taxon>
        <taxon>Sphingobacterium</taxon>
    </lineage>
</organism>
<evidence type="ECO:0000313" key="8">
    <source>
        <dbReference type="Proteomes" id="UP001597545"/>
    </source>
</evidence>
<dbReference type="SUPFAM" id="SSF88946">
    <property type="entry name" value="Sigma2 domain of RNA polymerase sigma factors"/>
    <property type="match status" value="1"/>
</dbReference>
<dbReference type="PANTHER" id="PTHR43133:SF46">
    <property type="entry name" value="RNA POLYMERASE SIGMA-70 FACTOR ECF SUBFAMILY"/>
    <property type="match status" value="1"/>
</dbReference>
<dbReference type="InterPro" id="IPR007627">
    <property type="entry name" value="RNA_pol_sigma70_r2"/>
</dbReference>
<evidence type="ECO:0000259" key="6">
    <source>
        <dbReference type="Pfam" id="PF08281"/>
    </source>
</evidence>